<dbReference type="SUPFAM" id="SSF109854">
    <property type="entry name" value="DinB/YfiT-like putative metalloenzymes"/>
    <property type="match status" value="1"/>
</dbReference>
<sequence>MTKKEIRGRSVNLLYAIMHVPEHFSVHTGQIILLTKLIRAESLDFYDFSFGAPLHNLRAPFRID</sequence>
<dbReference type="EMBL" id="CADCWP010000366">
    <property type="protein sequence ID" value="CAA9588782.1"/>
    <property type="molecule type" value="Genomic_DNA"/>
</dbReference>
<evidence type="ECO:0000313" key="1">
    <source>
        <dbReference type="EMBL" id="CAA9588782.1"/>
    </source>
</evidence>
<gene>
    <name evidence="1" type="ORF">AVDCRST_MAG86-4440</name>
</gene>
<dbReference type="AlphaFoldDB" id="A0A6J4VTP3"/>
<proteinExistence type="predicted"/>
<dbReference type="InterPro" id="IPR034660">
    <property type="entry name" value="DinB/YfiT-like"/>
</dbReference>
<name>A0A6J4VTP3_9DEIN</name>
<reference evidence="1" key="1">
    <citation type="submission" date="2020-02" db="EMBL/GenBank/DDBJ databases">
        <authorList>
            <person name="Meier V. D."/>
        </authorList>
    </citation>
    <scope>NUCLEOTIDE SEQUENCE</scope>
    <source>
        <strain evidence="1">AVDCRST_MAG86</strain>
    </source>
</reference>
<protein>
    <submittedName>
        <fullName evidence="1">Uncharacterized protein</fullName>
    </submittedName>
</protein>
<accession>A0A6J4VTP3</accession>
<organism evidence="1">
    <name type="scientific">uncultured Truepera sp</name>
    <dbReference type="NCBI Taxonomy" id="543023"/>
    <lineage>
        <taxon>Bacteria</taxon>
        <taxon>Thermotogati</taxon>
        <taxon>Deinococcota</taxon>
        <taxon>Deinococci</taxon>
        <taxon>Trueperales</taxon>
        <taxon>Trueperaceae</taxon>
        <taxon>Truepera</taxon>
        <taxon>environmental samples</taxon>
    </lineage>
</organism>